<protein>
    <submittedName>
        <fullName evidence="2">Uncharacterized protein</fullName>
    </submittedName>
</protein>
<dbReference type="AlphaFoldDB" id="A0A061H1G7"/>
<reference evidence="2 3" key="1">
    <citation type="journal article" date="2013" name="Plant Cell">
        <title>The transition from a phytopathogenic smut ancestor to an anamorphic biocontrol agent deciphered by comparative whole-genome analysis.</title>
        <authorList>
            <person name="Lefebvre F."/>
            <person name="Joly D.L."/>
            <person name="Labbe C."/>
            <person name="Teichmann B."/>
            <person name="Linning R."/>
            <person name="Belzile F."/>
            <person name="Bakkeren G."/>
            <person name="Belanger R.R."/>
        </authorList>
    </citation>
    <scope>NUCLEOTIDE SEQUENCE [LARGE SCALE GENOMIC DNA]</scope>
    <source>
        <strain evidence="2 3">PF-1</strain>
    </source>
</reference>
<feature type="compositionally biased region" description="Basic and acidic residues" evidence="1">
    <location>
        <begin position="127"/>
        <end position="151"/>
    </location>
</feature>
<feature type="region of interest" description="Disordered" evidence="1">
    <location>
        <begin position="1"/>
        <end position="27"/>
    </location>
</feature>
<organism evidence="2 3">
    <name type="scientific">Pseudozyma flocculosa PF-1</name>
    <dbReference type="NCBI Taxonomy" id="1277687"/>
    <lineage>
        <taxon>Eukaryota</taxon>
        <taxon>Fungi</taxon>
        <taxon>Dikarya</taxon>
        <taxon>Basidiomycota</taxon>
        <taxon>Ustilaginomycotina</taxon>
        <taxon>Ustilaginomycetes</taxon>
        <taxon>Ustilaginales</taxon>
        <taxon>Ustilaginaceae</taxon>
        <taxon>Pseudozyma</taxon>
    </lineage>
</organism>
<dbReference type="KEGG" id="pfp:PFL1_06410"/>
<sequence>MSSPPPKQQSSVPPKAPGHDSRPLYSRLASTSKRFIGRDPQLAPLAFVSEYGFLRKLSSFGTVAVAAYWYSAKVRGTVTEDRMQKSGGADVHAAGAAPTQAQSLGAGTRSDYASPKTTPNDGTLGRKIKELAADDRAQKNRDQKDRVHELRDEVGAKKDEWKDAAKQKIQVSR</sequence>
<gene>
    <name evidence="2" type="ORF">PFL1_06410</name>
</gene>
<name>A0A061H1G7_9BASI</name>
<accession>A0A061H1G7</accession>
<dbReference type="HOGENOM" id="CLU_1338287_0_0_1"/>
<dbReference type="Proteomes" id="UP000053664">
    <property type="component" value="Unassembled WGS sequence"/>
</dbReference>
<evidence type="ECO:0000313" key="2">
    <source>
        <dbReference type="EMBL" id="EPQ25954.1"/>
    </source>
</evidence>
<dbReference type="RefSeq" id="XP_007882143.1">
    <property type="nucleotide sequence ID" value="XM_007883952.1"/>
</dbReference>
<feature type="region of interest" description="Disordered" evidence="1">
    <location>
        <begin position="82"/>
        <end position="151"/>
    </location>
</feature>
<evidence type="ECO:0000256" key="1">
    <source>
        <dbReference type="SAM" id="MobiDB-lite"/>
    </source>
</evidence>
<dbReference type="OrthoDB" id="3141857at2759"/>
<dbReference type="GeneID" id="19320487"/>
<evidence type="ECO:0000313" key="3">
    <source>
        <dbReference type="Proteomes" id="UP000053664"/>
    </source>
</evidence>
<proteinExistence type="predicted"/>
<dbReference type="EMBL" id="KE361648">
    <property type="protein sequence ID" value="EPQ25954.1"/>
    <property type="molecule type" value="Genomic_DNA"/>
</dbReference>
<dbReference type="eggNOG" id="ENOG502R2ZY">
    <property type="taxonomic scope" value="Eukaryota"/>
</dbReference>